<feature type="transmembrane region" description="Helical" evidence="1">
    <location>
        <begin position="48"/>
        <end position="70"/>
    </location>
</feature>
<feature type="transmembrane region" description="Helical" evidence="1">
    <location>
        <begin position="352"/>
        <end position="372"/>
    </location>
</feature>
<dbReference type="PANTHER" id="PTHR35342">
    <property type="entry name" value="TRICARBOXYLIC TRANSPORT PROTEIN"/>
    <property type="match status" value="1"/>
</dbReference>
<keyword evidence="4" id="KW-1185">Reference proteome</keyword>
<feature type="transmembrane region" description="Helical" evidence="1">
    <location>
        <begin position="135"/>
        <end position="155"/>
    </location>
</feature>
<feature type="transmembrane region" description="Helical" evidence="1">
    <location>
        <begin position="384"/>
        <end position="404"/>
    </location>
</feature>
<dbReference type="OrthoDB" id="9781349at2"/>
<keyword evidence="1" id="KW-0472">Membrane</keyword>
<feature type="transmembrane region" description="Helical" evidence="1">
    <location>
        <begin position="411"/>
        <end position="440"/>
    </location>
</feature>
<accession>A0A4R5DTL0</accession>
<dbReference type="InParanoid" id="A0A4R5DTL0"/>
<dbReference type="InterPro" id="IPR002823">
    <property type="entry name" value="DUF112_TM"/>
</dbReference>
<evidence type="ECO:0000313" key="4">
    <source>
        <dbReference type="Proteomes" id="UP000294739"/>
    </source>
</evidence>
<dbReference type="RefSeq" id="WP_131891265.1">
    <property type="nucleotide sequence ID" value="NZ_SMKZ01000003.1"/>
</dbReference>
<reference evidence="3 4" key="1">
    <citation type="submission" date="2019-03" db="EMBL/GenBank/DDBJ databases">
        <title>Draft genome sequences of novel Actinobacteria.</title>
        <authorList>
            <person name="Sahin N."/>
            <person name="Ay H."/>
            <person name="Saygin H."/>
        </authorList>
    </citation>
    <scope>NUCLEOTIDE SEQUENCE [LARGE SCALE GENOMIC DNA]</scope>
    <source>
        <strain evidence="3 4">5K138</strain>
    </source>
</reference>
<gene>
    <name evidence="3" type="ORF">E1269_03510</name>
</gene>
<feature type="domain" description="DUF112" evidence="2">
    <location>
        <begin position="18"/>
        <end position="436"/>
    </location>
</feature>
<evidence type="ECO:0000313" key="3">
    <source>
        <dbReference type="EMBL" id="TDE14233.1"/>
    </source>
</evidence>
<protein>
    <submittedName>
        <fullName evidence="3">Tripartite tricarboxylate transporter permease</fullName>
    </submittedName>
</protein>
<feature type="transmembrane region" description="Helical" evidence="1">
    <location>
        <begin position="105"/>
        <end position="129"/>
    </location>
</feature>
<dbReference type="Pfam" id="PF01970">
    <property type="entry name" value="TctA"/>
    <property type="match status" value="1"/>
</dbReference>
<dbReference type="EMBL" id="SMKZ01000003">
    <property type="protein sequence ID" value="TDE14233.1"/>
    <property type="molecule type" value="Genomic_DNA"/>
</dbReference>
<feature type="transmembrane region" description="Helical" evidence="1">
    <location>
        <begin position="162"/>
        <end position="181"/>
    </location>
</feature>
<evidence type="ECO:0000259" key="2">
    <source>
        <dbReference type="Pfam" id="PF01970"/>
    </source>
</evidence>
<comment type="caution">
    <text evidence="3">The sequence shown here is derived from an EMBL/GenBank/DDBJ whole genome shotgun (WGS) entry which is preliminary data.</text>
</comment>
<organism evidence="3 4">
    <name type="scientific">Jiangella asiatica</name>
    <dbReference type="NCBI Taxonomy" id="2530372"/>
    <lineage>
        <taxon>Bacteria</taxon>
        <taxon>Bacillati</taxon>
        <taxon>Actinomycetota</taxon>
        <taxon>Actinomycetes</taxon>
        <taxon>Jiangellales</taxon>
        <taxon>Jiangellaceae</taxon>
        <taxon>Jiangella</taxon>
    </lineage>
</organism>
<sequence length="505" mass="52744">MTELLDGFTNLASLVSIGALFLGVLVGTVVGVLPGIGPIGAMAVLLPISYTLDPAAGLLMLAGIYFGSMYGGSTTSILMRVPGEGSSVVTSIDGYEMTKRGRAGAALVVAAVGSFIAGTLVTTLLLLVAPSLSDLALRFSAPEFLALGLFAVLVLSRLTSTSLARSMVALGFGLALSTIGFDSLTGTTRLDFGSLDVAQGVDLTAVAVGLFGIAEIFFMIERSAVPAQVANVRLRDLYPTRTEWRRSVPAMFRGSAVGFGLGLTPGPSAVLSTYASYWVERRVSRRPEEFGKGAIEGVAGPESANNGASGATLIPLLVLGIPFAPPAALLLSGLTVHGVIPGPEFITQQSALFFTLVAGMYAANLMLLILNFPLVGLFTRLLSIPRDVLIVAIVMFAVVGVYAIRLTTFDMITLVVMGLVGWAMAKLGIPRVTVILAFVLGPRIESSLVQSLQLAHGDPAYFLGRPIALVIFALTAVAFVVPAVVQRRRARVAGGHQLRPARKGR</sequence>
<name>A0A4R5DTL0_9ACTN</name>
<evidence type="ECO:0000256" key="1">
    <source>
        <dbReference type="SAM" id="Phobius"/>
    </source>
</evidence>
<feature type="transmembrane region" description="Helical" evidence="1">
    <location>
        <begin position="313"/>
        <end position="340"/>
    </location>
</feature>
<dbReference type="Proteomes" id="UP000294739">
    <property type="component" value="Unassembled WGS sequence"/>
</dbReference>
<dbReference type="AlphaFoldDB" id="A0A4R5DTL0"/>
<feature type="transmembrane region" description="Helical" evidence="1">
    <location>
        <begin position="12"/>
        <end position="36"/>
    </location>
</feature>
<proteinExistence type="predicted"/>
<feature type="transmembrane region" description="Helical" evidence="1">
    <location>
        <begin position="256"/>
        <end position="279"/>
    </location>
</feature>
<feature type="transmembrane region" description="Helical" evidence="1">
    <location>
        <begin position="460"/>
        <end position="481"/>
    </location>
</feature>
<keyword evidence="1" id="KW-1133">Transmembrane helix</keyword>
<feature type="transmembrane region" description="Helical" evidence="1">
    <location>
        <begin position="201"/>
        <end position="220"/>
    </location>
</feature>
<dbReference type="PANTHER" id="PTHR35342:SF5">
    <property type="entry name" value="TRICARBOXYLIC TRANSPORT PROTEIN"/>
    <property type="match status" value="1"/>
</dbReference>
<keyword evidence="1" id="KW-0812">Transmembrane</keyword>